<dbReference type="GO" id="GO:0007155">
    <property type="term" value="P:cell adhesion"/>
    <property type="evidence" value="ECO:0007669"/>
    <property type="project" value="InterPro"/>
</dbReference>
<keyword evidence="8" id="KW-1185">Reference proteome</keyword>
<dbReference type="InterPro" id="IPR050492">
    <property type="entry name" value="Bact_metal-bind_prot9"/>
</dbReference>
<dbReference type="GO" id="GO:0046872">
    <property type="term" value="F:metal ion binding"/>
    <property type="evidence" value="ECO:0007669"/>
    <property type="project" value="UniProtKB-KW"/>
</dbReference>
<dbReference type="OrthoDB" id="9793396at2"/>
<dbReference type="InterPro" id="IPR006127">
    <property type="entry name" value="ZnuA-like"/>
</dbReference>
<dbReference type="GO" id="GO:0030313">
    <property type="term" value="C:cell envelope"/>
    <property type="evidence" value="ECO:0007669"/>
    <property type="project" value="UniProtKB-SubCell"/>
</dbReference>
<protein>
    <submittedName>
        <fullName evidence="7">Manganese ABC transporter, periplasmic-binding protein SitA</fullName>
    </submittedName>
</protein>
<gene>
    <name evidence="7" type="ORF">JBKA6_0231</name>
</gene>
<dbReference type="InterPro" id="IPR006129">
    <property type="entry name" value="AdhesinB"/>
</dbReference>
<dbReference type="PRINTS" id="PR00690">
    <property type="entry name" value="ADHESNFAMILY"/>
</dbReference>
<evidence type="ECO:0000256" key="4">
    <source>
        <dbReference type="ARBA" id="ARBA00022723"/>
    </source>
</evidence>
<dbReference type="PROSITE" id="PS51257">
    <property type="entry name" value="PROKAR_LIPOPROTEIN"/>
    <property type="match status" value="1"/>
</dbReference>
<accession>A0A1J1E2I2</accession>
<dbReference type="RefSeq" id="WP_096687317.1">
    <property type="nucleotide sequence ID" value="NZ_AP014564.1"/>
</dbReference>
<dbReference type="GO" id="GO:0030001">
    <property type="term" value="P:metal ion transport"/>
    <property type="evidence" value="ECO:0007669"/>
    <property type="project" value="InterPro"/>
</dbReference>
<evidence type="ECO:0000313" key="7">
    <source>
        <dbReference type="EMBL" id="BAV94244.1"/>
    </source>
</evidence>
<evidence type="ECO:0000313" key="8">
    <source>
        <dbReference type="Proteomes" id="UP000243197"/>
    </source>
</evidence>
<dbReference type="PANTHER" id="PTHR42953:SF1">
    <property type="entry name" value="METAL-BINDING PROTEIN HI_0362-RELATED"/>
    <property type="match status" value="1"/>
</dbReference>
<organism evidence="7 8">
    <name type="scientific">Ichthyobacterium seriolicida</name>
    <dbReference type="NCBI Taxonomy" id="242600"/>
    <lineage>
        <taxon>Bacteria</taxon>
        <taxon>Pseudomonadati</taxon>
        <taxon>Bacteroidota</taxon>
        <taxon>Flavobacteriia</taxon>
        <taxon>Flavobacteriales</taxon>
        <taxon>Ichthyobacteriaceae</taxon>
        <taxon>Ichthyobacterium</taxon>
    </lineage>
</organism>
<evidence type="ECO:0000256" key="6">
    <source>
        <dbReference type="RuleBase" id="RU003512"/>
    </source>
</evidence>
<dbReference type="SUPFAM" id="SSF53807">
    <property type="entry name" value="Helical backbone' metal receptor"/>
    <property type="match status" value="1"/>
</dbReference>
<dbReference type="PANTHER" id="PTHR42953">
    <property type="entry name" value="HIGH-AFFINITY ZINC UPTAKE SYSTEM PROTEIN ZNUA-RELATED"/>
    <property type="match status" value="1"/>
</dbReference>
<comment type="subcellular location">
    <subcellularLocation>
        <location evidence="1">Cell envelope</location>
    </subcellularLocation>
</comment>
<dbReference type="EMBL" id="AP014564">
    <property type="protein sequence ID" value="BAV94244.1"/>
    <property type="molecule type" value="Genomic_DNA"/>
</dbReference>
<dbReference type="Proteomes" id="UP000243197">
    <property type="component" value="Chromosome"/>
</dbReference>
<keyword evidence="5" id="KW-0732">Signal</keyword>
<dbReference type="Pfam" id="PF01297">
    <property type="entry name" value="ZnuA"/>
    <property type="match status" value="1"/>
</dbReference>
<dbReference type="InterPro" id="IPR006128">
    <property type="entry name" value="Lipoprotein_PsaA-like"/>
</dbReference>
<proteinExistence type="inferred from homology"/>
<dbReference type="Gene3D" id="3.40.50.1980">
    <property type="entry name" value="Nitrogenase molybdenum iron protein domain"/>
    <property type="match status" value="2"/>
</dbReference>
<reference evidence="7 8" key="1">
    <citation type="submission" date="2014-03" db="EMBL/GenBank/DDBJ databases">
        <title>complete genome sequence of Flavobacteriaceae bacterium JBKA-6.</title>
        <authorList>
            <person name="Takano T."/>
            <person name="Nakamura Y."/>
            <person name="Takuma S."/>
            <person name="Yasuike M."/>
            <person name="Matsuyama T."/>
            <person name="Sakai T."/>
            <person name="Fujiwara A."/>
            <person name="Kimoto K."/>
            <person name="Fukuda Y."/>
            <person name="Kondo H."/>
            <person name="Hirono I."/>
            <person name="Nakayasu C."/>
        </authorList>
    </citation>
    <scope>NUCLEOTIDE SEQUENCE [LARGE SCALE GENOMIC DNA]</scope>
    <source>
        <strain evidence="7 8">JBKA-6</strain>
    </source>
</reference>
<dbReference type="PRINTS" id="PR00691">
    <property type="entry name" value="ADHESINB"/>
</dbReference>
<name>A0A1J1E2I2_9FLAO</name>
<evidence type="ECO:0000256" key="1">
    <source>
        <dbReference type="ARBA" id="ARBA00004196"/>
    </source>
</evidence>
<keyword evidence="4" id="KW-0479">Metal-binding</keyword>
<evidence type="ECO:0000256" key="5">
    <source>
        <dbReference type="ARBA" id="ARBA00022729"/>
    </source>
</evidence>
<evidence type="ECO:0000256" key="3">
    <source>
        <dbReference type="ARBA" id="ARBA00022448"/>
    </source>
</evidence>
<comment type="similarity">
    <text evidence="2 6">Belongs to the bacterial solute-binding protein 9 family.</text>
</comment>
<dbReference type="KEGG" id="ise:JBKA6_0231"/>
<sequence>MKKLLKSFMASILFISCVDGSKKGDISYIVCTTGMVEDIVKNIVIDKIPVESLMKSGVDPHLYKPTQGDIKKIIKADIIFYNGLHLEGKMTGILENLSDKKKIVAVSEALDKSDLINDTDFIGAEDPHIWNNVSNWIKATDYLRDILIELDEKNKDFYIENASVYVKKLEDLHLYIKNSIASIPQNRRVLITSHDAFSYYGIAYGLETKGLQGISTASEFGLKDVVNMVDFIIERGIKAIFVEDSVSSKSLKAVVDGCKSKGYEVEIGASLFSDAMGVEGTPESTYIGMLTHNTDQIVKALK</sequence>
<dbReference type="AlphaFoldDB" id="A0A1J1E2I2"/>
<keyword evidence="3 6" id="KW-0813">Transport</keyword>
<evidence type="ECO:0000256" key="2">
    <source>
        <dbReference type="ARBA" id="ARBA00011028"/>
    </source>
</evidence>